<reference evidence="1" key="1">
    <citation type="journal article" date="2022" name="bioRxiv">
        <title>Sequencing and chromosome-scale assembly of the giantPleurodeles waltlgenome.</title>
        <authorList>
            <person name="Brown T."/>
            <person name="Elewa A."/>
            <person name="Iarovenko S."/>
            <person name="Subramanian E."/>
            <person name="Araus A.J."/>
            <person name="Petzold A."/>
            <person name="Susuki M."/>
            <person name="Suzuki K.-i.T."/>
            <person name="Hayashi T."/>
            <person name="Toyoda A."/>
            <person name="Oliveira C."/>
            <person name="Osipova E."/>
            <person name="Leigh N.D."/>
            <person name="Simon A."/>
            <person name="Yun M.H."/>
        </authorList>
    </citation>
    <scope>NUCLEOTIDE SEQUENCE</scope>
    <source>
        <strain evidence="1">20211129_DDA</strain>
        <tissue evidence="1">Liver</tissue>
    </source>
</reference>
<protein>
    <submittedName>
        <fullName evidence="1">Uncharacterized protein</fullName>
    </submittedName>
</protein>
<organism evidence="1 2">
    <name type="scientific">Pleurodeles waltl</name>
    <name type="common">Iberian ribbed newt</name>
    <dbReference type="NCBI Taxonomy" id="8319"/>
    <lineage>
        <taxon>Eukaryota</taxon>
        <taxon>Metazoa</taxon>
        <taxon>Chordata</taxon>
        <taxon>Craniata</taxon>
        <taxon>Vertebrata</taxon>
        <taxon>Euteleostomi</taxon>
        <taxon>Amphibia</taxon>
        <taxon>Batrachia</taxon>
        <taxon>Caudata</taxon>
        <taxon>Salamandroidea</taxon>
        <taxon>Salamandridae</taxon>
        <taxon>Pleurodelinae</taxon>
        <taxon>Pleurodeles</taxon>
    </lineage>
</organism>
<sequence length="77" mass="8769">MRPILSDIVDTEVRGEPPREIGTAVYVFAELRCGQNFGTFCDRLKGVNRAEDPLCLKLWFYPEGKITIRNEILLRGA</sequence>
<dbReference type="EMBL" id="JANPWB010000012">
    <property type="protein sequence ID" value="KAJ1113044.1"/>
    <property type="molecule type" value="Genomic_DNA"/>
</dbReference>
<comment type="caution">
    <text evidence="1">The sequence shown here is derived from an EMBL/GenBank/DDBJ whole genome shotgun (WGS) entry which is preliminary data.</text>
</comment>
<evidence type="ECO:0000313" key="2">
    <source>
        <dbReference type="Proteomes" id="UP001066276"/>
    </source>
</evidence>
<gene>
    <name evidence="1" type="ORF">NDU88_001303</name>
</gene>
<evidence type="ECO:0000313" key="1">
    <source>
        <dbReference type="EMBL" id="KAJ1113044.1"/>
    </source>
</evidence>
<name>A0AAV7NED6_PLEWA</name>
<accession>A0AAV7NED6</accession>
<proteinExistence type="predicted"/>
<dbReference type="AlphaFoldDB" id="A0AAV7NED6"/>
<dbReference type="Proteomes" id="UP001066276">
    <property type="component" value="Chromosome 8"/>
</dbReference>
<keyword evidence="2" id="KW-1185">Reference proteome</keyword>